<protein>
    <submittedName>
        <fullName evidence="1">Uncharacterized protein</fullName>
    </submittedName>
</protein>
<reference evidence="1 2" key="1">
    <citation type="submission" date="2006-08" db="EMBL/GenBank/DDBJ databases">
        <title>Complete sequence of Maricaulis maris MCS10.</title>
        <authorList>
            <consortium name="US DOE Joint Genome Institute"/>
            <person name="Copeland A."/>
            <person name="Lucas S."/>
            <person name="Lapidus A."/>
            <person name="Barry K."/>
            <person name="Detter J.C."/>
            <person name="Glavina del Rio T."/>
            <person name="Hammon N."/>
            <person name="Israni S."/>
            <person name="Dalin E."/>
            <person name="Tice H."/>
            <person name="Pitluck S."/>
            <person name="Saunders E."/>
            <person name="Brettin T."/>
            <person name="Bruce D."/>
            <person name="Han C."/>
            <person name="Tapia R."/>
            <person name="Gilna P."/>
            <person name="Schmutz J."/>
            <person name="Larimer F."/>
            <person name="Land M."/>
            <person name="Hauser L."/>
            <person name="Kyrpides N."/>
            <person name="Mikhailova N."/>
            <person name="Viollier P."/>
            <person name="Stephens C."/>
            <person name="Richardson P."/>
        </authorList>
    </citation>
    <scope>NUCLEOTIDE SEQUENCE [LARGE SCALE GENOMIC DNA]</scope>
    <source>
        <strain evidence="1 2">MCS10</strain>
    </source>
</reference>
<accession>Q0AKL7</accession>
<dbReference type="KEGG" id="mmr:Mmar10_2895"/>
<evidence type="ECO:0000313" key="2">
    <source>
        <dbReference type="Proteomes" id="UP000001964"/>
    </source>
</evidence>
<proteinExistence type="predicted"/>
<sequence>MMVLSLNKEKLLIVVARVGHTHTEHFVGVRFEFDAGIDCYVVLAILVVVNRQDIDVVNPRFTTTNLDSRFIGLIVQFCTDSAIAIAGIGFEPFCGQAYWCLIPAHDPNGFGFDPPLFDVMTCGSCQNHALSIDRCPE</sequence>
<dbReference type="EMBL" id="CP000449">
    <property type="protein sequence ID" value="ABI67176.1"/>
    <property type="molecule type" value="Genomic_DNA"/>
</dbReference>
<keyword evidence="2" id="KW-1185">Reference proteome</keyword>
<gene>
    <name evidence="1" type="ordered locus">Mmar10_2895</name>
</gene>
<name>Q0AKL7_MARMM</name>
<dbReference type="Proteomes" id="UP000001964">
    <property type="component" value="Chromosome"/>
</dbReference>
<organism evidence="1 2">
    <name type="scientific">Maricaulis maris (strain MCS10)</name>
    <name type="common">Caulobacter maris</name>
    <dbReference type="NCBI Taxonomy" id="394221"/>
    <lineage>
        <taxon>Bacteria</taxon>
        <taxon>Pseudomonadati</taxon>
        <taxon>Pseudomonadota</taxon>
        <taxon>Alphaproteobacteria</taxon>
        <taxon>Maricaulales</taxon>
        <taxon>Maricaulaceae</taxon>
        <taxon>Maricaulis</taxon>
    </lineage>
</organism>
<evidence type="ECO:0000313" key="1">
    <source>
        <dbReference type="EMBL" id="ABI67176.1"/>
    </source>
</evidence>
<dbReference type="AlphaFoldDB" id="Q0AKL7"/>
<dbReference type="HOGENOM" id="CLU_1862794_0_0_5"/>